<keyword evidence="3" id="KW-1185">Reference proteome</keyword>
<protein>
    <submittedName>
        <fullName evidence="4">Leukocyte surface antigen CD47</fullName>
    </submittedName>
</protein>
<proteinExistence type="predicted"/>
<gene>
    <name evidence="2" type="ORF">HPBE_LOCUS13238</name>
</gene>
<feature type="transmembrane region" description="Helical" evidence="1">
    <location>
        <begin position="111"/>
        <end position="132"/>
    </location>
</feature>
<sequence length="228" mass="25400">MAKVEVQIRSCFYCGLSLATVFVALYTLVLYSLLTGLAGWGLSDTANNGDSSHFRSCELEAQGKLAAENRKLTFHGGHTTVVVEDSTTYHCSFGLYTEELKYEAGLRYTTLVLNIFIYVCVVLASILLLIGLSIYNQWLLVPWIIIMGIDIIRGLISVLFIFIYSYGNLARIATGIFFLGLQFFHISLLMIIIAKFQRIHNRRNGIVVDPQIVSGPDSASAERRGTNE</sequence>
<feature type="transmembrane region" description="Helical" evidence="1">
    <location>
        <begin position="172"/>
        <end position="194"/>
    </location>
</feature>
<feature type="transmembrane region" description="Helical" evidence="1">
    <location>
        <begin position="139"/>
        <end position="166"/>
    </location>
</feature>
<accession>A0A183FXG2</accession>
<dbReference type="WBParaSite" id="HPBE_0001323701-mRNA-1">
    <property type="protein sequence ID" value="HPBE_0001323701-mRNA-1"/>
    <property type="gene ID" value="HPBE_0001323701"/>
</dbReference>
<reference evidence="2 3" key="1">
    <citation type="submission" date="2018-11" db="EMBL/GenBank/DDBJ databases">
        <authorList>
            <consortium name="Pathogen Informatics"/>
        </authorList>
    </citation>
    <scope>NUCLEOTIDE SEQUENCE [LARGE SCALE GENOMIC DNA]</scope>
</reference>
<organism evidence="3 4">
    <name type="scientific">Heligmosomoides polygyrus</name>
    <name type="common">Parasitic roundworm</name>
    <dbReference type="NCBI Taxonomy" id="6339"/>
    <lineage>
        <taxon>Eukaryota</taxon>
        <taxon>Metazoa</taxon>
        <taxon>Ecdysozoa</taxon>
        <taxon>Nematoda</taxon>
        <taxon>Chromadorea</taxon>
        <taxon>Rhabditida</taxon>
        <taxon>Rhabditina</taxon>
        <taxon>Rhabditomorpha</taxon>
        <taxon>Strongyloidea</taxon>
        <taxon>Heligmosomidae</taxon>
        <taxon>Heligmosomoides</taxon>
    </lineage>
</organism>
<dbReference type="AlphaFoldDB" id="A0A183FXG2"/>
<dbReference type="OrthoDB" id="5916023at2759"/>
<dbReference type="PANTHER" id="PTHR36694">
    <property type="entry name" value="PASIFLORA 1, ISOFORM A-RELATED"/>
    <property type="match status" value="1"/>
</dbReference>
<accession>A0A3P8AET0</accession>
<reference evidence="4" key="2">
    <citation type="submission" date="2019-09" db="UniProtKB">
        <authorList>
            <consortium name="WormBaseParasite"/>
        </authorList>
    </citation>
    <scope>IDENTIFICATION</scope>
</reference>
<dbReference type="PANTHER" id="PTHR36694:SF5">
    <property type="entry name" value="PROTEIN CBG13296"/>
    <property type="match status" value="1"/>
</dbReference>
<keyword evidence="1" id="KW-1133">Transmembrane helix</keyword>
<keyword evidence="1" id="KW-0812">Transmembrane</keyword>
<dbReference type="Proteomes" id="UP000050761">
    <property type="component" value="Unassembled WGS sequence"/>
</dbReference>
<feature type="transmembrane region" description="Helical" evidence="1">
    <location>
        <begin position="12"/>
        <end position="34"/>
    </location>
</feature>
<evidence type="ECO:0000313" key="2">
    <source>
        <dbReference type="EMBL" id="VDO95397.1"/>
    </source>
</evidence>
<dbReference type="EMBL" id="UZAH01027834">
    <property type="protein sequence ID" value="VDO95397.1"/>
    <property type="molecule type" value="Genomic_DNA"/>
</dbReference>
<keyword evidence="1" id="KW-0472">Membrane</keyword>
<evidence type="ECO:0000313" key="3">
    <source>
        <dbReference type="Proteomes" id="UP000050761"/>
    </source>
</evidence>
<evidence type="ECO:0000313" key="4">
    <source>
        <dbReference type="WBParaSite" id="HPBE_0001323701-mRNA-1"/>
    </source>
</evidence>
<name>A0A183FXG2_HELPZ</name>
<evidence type="ECO:0000256" key="1">
    <source>
        <dbReference type="SAM" id="Phobius"/>
    </source>
</evidence>